<dbReference type="HOGENOM" id="CLU_027501_1_0_1"/>
<dbReference type="eggNOG" id="ENOG502QTAZ">
    <property type="taxonomic scope" value="Eukaryota"/>
</dbReference>
<dbReference type="RefSeq" id="XP_007372594.1">
    <property type="nucleotide sequence ID" value="XM_007372532.1"/>
</dbReference>
<dbReference type="STRING" id="619300.G3AG43"/>
<dbReference type="OrthoDB" id="2305498at2759"/>
<protein>
    <submittedName>
        <fullName evidence="4">Uncharacterized protein SMI1</fullName>
    </submittedName>
</protein>
<sequence>MGLFQEFKAFIHSITTDDHYASYDSRYRNGSSGGAPGLSRGDSGLVNNGSTSRLNEISRLNGSGHSFEQAAAAAKIGYRPGLRSQQDLPLQTFDENGQPPLPSIDSLWDRIERWMEEEYPELEDSLNDGVTTTDLNEFENDLGCGNLPEDFRQFYKRHDGQLRGGRPTGLFMGLALLDLEGIIEENAIWLKVAERLERQQYMVQHQQKEGTSSTASSRGSSVNNSFIGNQRSIPPNSIQPFYYQKGWITLMKDHIGNQIALDLAPGPQGKWGQIIIFGRDFDTKLVIANSLTEFIFNFVTDLEQGNYQIDSSVVQEELGYLGRERNDDYMIGDEDEDEGELFFYDRDNKEFGKGARGKLSYIEVFKRRTLKKYGLTENFSTQFTPQVKPTASAAPKSGTSSPLLNQSRNSSASNLKPGSTKPATSSPLVNSGQFSVPKETIIDDKTTAKSTPEIMVDDTDKTPEPEIEESKPEEVVKSKEESKEDLKEELKEEDQDVNNLV</sequence>
<organism evidence="5">
    <name type="scientific">Spathaspora passalidarum (strain NRRL Y-27907 / 11-Y1)</name>
    <dbReference type="NCBI Taxonomy" id="619300"/>
    <lineage>
        <taxon>Eukaryota</taxon>
        <taxon>Fungi</taxon>
        <taxon>Dikarya</taxon>
        <taxon>Ascomycota</taxon>
        <taxon>Saccharomycotina</taxon>
        <taxon>Pichiomycetes</taxon>
        <taxon>Debaryomycetaceae</taxon>
        <taxon>Spathaspora</taxon>
    </lineage>
</organism>
<feature type="compositionally biased region" description="Low complexity" evidence="2">
    <location>
        <begin position="210"/>
        <end position="225"/>
    </location>
</feature>
<dbReference type="Pfam" id="PF09346">
    <property type="entry name" value="SMI1_KNR4"/>
    <property type="match status" value="1"/>
</dbReference>
<dbReference type="InterPro" id="IPR051873">
    <property type="entry name" value="KNR4/SMI1_regulator"/>
</dbReference>
<dbReference type="SUPFAM" id="SSF160631">
    <property type="entry name" value="SMI1/KNR4-like"/>
    <property type="match status" value="1"/>
</dbReference>
<dbReference type="GeneID" id="18872423"/>
<feature type="domain" description="Knr4/Smi1-like" evidence="3">
    <location>
        <begin position="129"/>
        <end position="297"/>
    </location>
</feature>
<dbReference type="Proteomes" id="UP000000709">
    <property type="component" value="Unassembled WGS sequence"/>
</dbReference>
<comment type="similarity">
    <text evidence="1">Belongs to the KNR4/SMI1 family.</text>
</comment>
<dbReference type="GO" id="GO:0043332">
    <property type="term" value="C:mating projection tip"/>
    <property type="evidence" value="ECO:0007669"/>
    <property type="project" value="TreeGrafter"/>
</dbReference>
<evidence type="ECO:0000313" key="5">
    <source>
        <dbReference type="Proteomes" id="UP000000709"/>
    </source>
</evidence>
<dbReference type="GO" id="GO:0070880">
    <property type="term" value="P:fungal-type cell wall beta-glucan biosynthetic process"/>
    <property type="evidence" value="ECO:0007669"/>
    <property type="project" value="TreeGrafter"/>
</dbReference>
<dbReference type="InterPro" id="IPR018958">
    <property type="entry name" value="Knr4/Smi1-like_dom"/>
</dbReference>
<evidence type="ECO:0000259" key="3">
    <source>
        <dbReference type="SMART" id="SM00860"/>
    </source>
</evidence>
<feature type="compositionally biased region" description="Polar residues" evidence="2">
    <location>
        <begin position="397"/>
        <end position="434"/>
    </location>
</feature>
<dbReference type="KEGG" id="spaa:SPAPADRAFT_58375"/>
<dbReference type="EMBL" id="GL996499">
    <property type="protein sequence ID" value="EGW35182.1"/>
    <property type="molecule type" value="Genomic_DNA"/>
</dbReference>
<reference evidence="4 5" key="1">
    <citation type="journal article" date="2011" name="Proc. Natl. Acad. Sci. U.S.A.">
        <title>Comparative genomics of xylose-fermenting fungi for enhanced biofuel production.</title>
        <authorList>
            <person name="Wohlbach D.J."/>
            <person name="Kuo A."/>
            <person name="Sato T.K."/>
            <person name="Potts K.M."/>
            <person name="Salamov A.A."/>
            <person name="LaButti K.M."/>
            <person name="Sun H."/>
            <person name="Clum A."/>
            <person name="Pangilinan J.L."/>
            <person name="Lindquist E.A."/>
            <person name="Lucas S."/>
            <person name="Lapidus A."/>
            <person name="Jin M."/>
            <person name="Gunawan C."/>
            <person name="Balan V."/>
            <person name="Dale B.E."/>
            <person name="Jeffries T.W."/>
            <person name="Zinkel R."/>
            <person name="Barry K.W."/>
            <person name="Grigoriev I.V."/>
            <person name="Gasch A.P."/>
        </authorList>
    </citation>
    <scope>NUCLEOTIDE SEQUENCE [LARGE SCALE GENOMIC DNA]</scope>
    <source>
        <strain evidence="5">NRRL Y-27907 / 11-Y1</strain>
    </source>
</reference>
<evidence type="ECO:0000313" key="4">
    <source>
        <dbReference type="EMBL" id="EGW35182.1"/>
    </source>
</evidence>
<accession>G3AG43</accession>
<feature type="region of interest" description="Disordered" evidence="2">
    <location>
        <begin position="386"/>
        <end position="501"/>
    </location>
</feature>
<proteinExistence type="inferred from homology"/>
<gene>
    <name evidence="4" type="primary">SMI1</name>
    <name evidence="4" type="ORF">SPAPADRAFT_58375</name>
</gene>
<dbReference type="AlphaFoldDB" id="G3AG43"/>
<dbReference type="InParanoid" id="G3AG43"/>
<dbReference type="SMART" id="SM00860">
    <property type="entry name" value="SMI1_KNR4"/>
    <property type="match status" value="1"/>
</dbReference>
<dbReference type="InterPro" id="IPR037883">
    <property type="entry name" value="Knr4/Smi1-like_sf"/>
</dbReference>
<feature type="region of interest" description="Disordered" evidence="2">
    <location>
        <begin position="203"/>
        <end position="231"/>
    </location>
</feature>
<dbReference type="OMA" id="HIGNQIA"/>
<dbReference type="Gene3D" id="3.40.1580.10">
    <property type="entry name" value="SMI1/KNR4-like"/>
    <property type="match status" value="1"/>
</dbReference>
<name>G3AG43_SPAPN</name>
<dbReference type="PIRSF" id="PIRSF017023">
    <property type="entry name" value="KNR4"/>
    <property type="match status" value="1"/>
</dbReference>
<keyword evidence="5" id="KW-1185">Reference proteome</keyword>
<evidence type="ECO:0000256" key="1">
    <source>
        <dbReference type="ARBA" id="ARBA00005303"/>
    </source>
</evidence>
<feature type="region of interest" description="Disordered" evidence="2">
    <location>
        <begin position="29"/>
        <end position="50"/>
    </location>
</feature>
<dbReference type="PANTHER" id="PTHR47432">
    <property type="entry name" value="CELL WALL ASSEMBLY REGULATOR SMI1"/>
    <property type="match status" value="1"/>
</dbReference>
<evidence type="ECO:0000256" key="2">
    <source>
        <dbReference type="SAM" id="MobiDB-lite"/>
    </source>
</evidence>
<feature type="compositionally biased region" description="Acidic residues" evidence="2">
    <location>
        <begin position="491"/>
        <end position="501"/>
    </location>
</feature>
<dbReference type="InterPro" id="IPR009203">
    <property type="entry name" value="Knr4/Smi1"/>
</dbReference>
<dbReference type="PANTHER" id="PTHR47432:SF1">
    <property type="entry name" value="CELL WALL ASSEMBLY REGULATOR SMI1"/>
    <property type="match status" value="1"/>
</dbReference>
<feature type="compositionally biased region" description="Basic and acidic residues" evidence="2">
    <location>
        <begin position="458"/>
        <end position="490"/>
    </location>
</feature>